<gene>
    <name evidence="4" type="ORF">SAMN02983006_01179</name>
</gene>
<keyword evidence="1" id="KW-0472">Membrane</keyword>
<accession>A0A1I4HT42</accession>
<feature type="domain" description="GGDEF" evidence="3">
    <location>
        <begin position="183"/>
        <end position="316"/>
    </location>
</feature>
<dbReference type="PANTHER" id="PTHR33121">
    <property type="entry name" value="CYCLIC DI-GMP PHOSPHODIESTERASE PDEF"/>
    <property type="match status" value="1"/>
</dbReference>
<reference evidence="4 5" key="1">
    <citation type="submission" date="2016-10" db="EMBL/GenBank/DDBJ databases">
        <authorList>
            <person name="de Groot N.N."/>
        </authorList>
    </citation>
    <scope>NUCLEOTIDE SEQUENCE [LARGE SCALE GENOMIC DNA]</scope>
    <source>
        <strain evidence="4 5">ATCC 51327</strain>
    </source>
</reference>
<dbReference type="GO" id="GO:0071111">
    <property type="term" value="F:cyclic-guanylate-specific phosphodiesterase activity"/>
    <property type="evidence" value="ECO:0007669"/>
    <property type="project" value="InterPro"/>
</dbReference>
<dbReference type="AlphaFoldDB" id="A0A1I4HT42"/>
<dbReference type="Pfam" id="PF00563">
    <property type="entry name" value="EAL"/>
    <property type="match status" value="1"/>
</dbReference>
<dbReference type="InterPro" id="IPR001633">
    <property type="entry name" value="EAL_dom"/>
</dbReference>
<dbReference type="InterPro" id="IPR000160">
    <property type="entry name" value="GGDEF_dom"/>
</dbReference>
<dbReference type="OrthoDB" id="9762141at2"/>
<feature type="transmembrane region" description="Helical" evidence="1">
    <location>
        <begin position="111"/>
        <end position="131"/>
    </location>
</feature>
<proteinExistence type="predicted"/>
<dbReference type="PROSITE" id="PS50887">
    <property type="entry name" value="GGDEF"/>
    <property type="match status" value="1"/>
</dbReference>
<protein>
    <submittedName>
        <fullName evidence="4">Diguanylate cyclase (GGDEF) domain-containing protein</fullName>
    </submittedName>
</protein>
<sequence length="574" mass="66471">MKKLFSKKFMKSSFDNFLLFENKNEKFNLNFFIVSYSLLTMFLIFIISDKYRFPVLLDNNFVSIIAQVQIIISIYLAMNISKKGFLLALSLNTATLTAMILIITFEGKFSFISITFSYLIALFISVIIYNYQKDNKSNIIELKKEKKKLQYLVYYDNLTELPNREMIIKRLDYLSSMSVEDKINFALVLIDFKNFKRVNDSLGFKTGDYILKKCAERLTRTINENDLAGRISGDEFAVIVQRNIHEQELFAYIKKIKLMLEKTYYHNNREIKLTINSGVSCYPAHGKNSKEIIKSADLAVFKAKSSLEKDIELFSKKMEKDIIADIQMEELLKSALANDEFHLLFQPQYETDGKQVRGFEALIRWHSHKFGSVSPGRFIPVAEETGLITEIGDWVFRNSLRRFKQLQANFKVDPILSINISVVQLTDPGFVERVKEIIAAESIDGLKLEFEITETLFISDQEYVIEVLYQLKQLGISIAMDDFGTGYASLSYLQHIPLDILKIDKAFIDMIGLKDHKMMVPPIIEMAHQWGIKVVAEGVETIDQLHYLKEHRCDFLQGFLLNRPLSEYQISKVF</sequence>
<dbReference type="InterPro" id="IPR043128">
    <property type="entry name" value="Rev_trsase/Diguanyl_cyclase"/>
</dbReference>
<dbReference type="NCBIfam" id="TIGR00254">
    <property type="entry name" value="GGDEF"/>
    <property type="match status" value="1"/>
</dbReference>
<dbReference type="SMART" id="SM00267">
    <property type="entry name" value="GGDEF"/>
    <property type="match status" value="1"/>
</dbReference>
<feature type="transmembrane region" description="Helical" evidence="1">
    <location>
        <begin position="27"/>
        <end position="48"/>
    </location>
</feature>
<evidence type="ECO:0000313" key="5">
    <source>
        <dbReference type="Proteomes" id="UP000199006"/>
    </source>
</evidence>
<evidence type="ECO:0000259" key="3">
    <source>
        <dbReference type="PROSITE" id="PS50887"/>
    </source>
</evidence>
<dbReference type="CDD" id="cd01948">
    <property type="entry name" value="EAL"/>
    <property type="match status" value="1"/>
</dbReference>
<dbReference type="InterPro" id="IPR029787">
    <property type="entry name" value="Nucleotide_cyclase"/>
</dbReference>
<dbReference type="RefSeq" id="WP_089860968.1">
    <property type="nucleotide sequence ID" value="NZ_FOTI01000012.1"/>
</dbReference>
<evidence type="ECO:0000313" key="4">
    <source>
        <dbReference type="EMBL" id="SFL44761.1"/>
    </source>
</evidence>
<dbReference type="PANTHER" id="PTHR33121:SF70">
    <property type="entry name" value="SIGNALING PROTEIN YKOW"/>
    <property type="match status" value="1"/>
</dbReference>
<evidence type="ECO:0000259" key="2">
    <source>
        <dbReference type="PROSITE" id="PS50883"/>
    </source>
</evidence>
<feature type="transmembrane region" description="Helical" evidence="1">
    <location>
        <begin position="85"/>
        <end position="105"/>
    </location>
</feature>
<keyword evidence="5" id="KW-1185">Reference proteome</keyword>
<dbReference type="CDD" id="cd01949">
    <property type="entry name" value="GGDEF"/>
    <property type="match status" value="1"/>
</dbReference>
<dbReference type="SUPFAM" id="SSF141868">
    <property type="entry name" value="EAL domain-like"/>
    <property type="match status" value="1"/>
</dbReference>
<dbReference type="STRING" id="29563.SAMN02983006_01179"/>
<dbReference type="Proteomes" id="UP000199006">
    <property type="component" value="Unassembled WGS sequence"/>
</dbReference>
<dbReference type="PROSITE" id="PS50883">
    <property type="entry name" value="EAL"/>
    <property type="match status" value="1"/>
</dbReference>
<dbReference type="InterPro" id="IPR035919">
    <property type="entry name" value="EAL_sf"/>
</dbReference>
<keyword evidence="1" id="KW-1133">Transmembrane helix</keyword>
<dbReference type="SUPFAM" id="SSF55073">
    <property type="entry name" value="Nucleotide cyclase"/>
    <property type="match status" value="1"/>
</dbReference>
<organism evidence="4 5">
    <name type="scientific">Halanaerobium salsuginis</name>
    <dbReference type="NCBI Taxonomy" id="29563"/>
    <lineage>
        <taxon>Bacteria</taxon>
        <taxon>Bacillati</taxon>
        <taxon>Bacillota</taxon>
        <taxon>Clostridia</taxon>
        <taxon>Halanaerobiales</taxon>
        <taxon>Halanaerobiaceae</taxon>
        <taxon>Halanaerobium</taxon>
    </lineage>
</organism>
<keyword evidence="1" id="KW-0812">Transmembrane</keyword>
<name>A0A1I4HT42_9FIRM</name>
<dbReference type="Gene3D" id="3.20.20.450">
    <property type="entry name" value="EAL domain"/>
    <property type="match status" value="1"/>
</dbReference>
<dbReference type="Gene3D" id="3.30.70.270">
    <property type="match status" value="1"/>
</dbReference>
<evidence type="ECO:0000256" key="1">
    <source>
        <dbReference type="SAM" id="Phobius"/>
    </source>
</evidence>
<dbReference type="SMART" id="SM00052">
    <property type="entry name" value="EAL"/>
    <property type="match status" value="1"/>
</dbReference>
<feature type="transmembrane region" description="Helical" evidence="1">
    <location>
        <begin position="60"/>
        <end position="78"/>
    </location>
</feature>
<dbReference type="InterPro" id="IPR050706">
    <property type="entry name" value="Cyclic-di-GMP_PDE-like"/>
</dbReference>
<dbReference type="Pfam" id="PF00990">
    <property type="entry name" value="GGDEF"/>
    <property type="match status" value="1"/>
</dbReference>
<feature type="domain" description="EAL" evidence="2">
    <location>
        <begin position="325"/>
        <end position="574"/>
    </location>
</feature>
<dbReference type="EMBL" id="FOTI01000012">
    <property type="protein sequence ID" value="SFL44761.1"/>
    <property type="molecule type" value="Genomic_DNA"/>
</dbReference>